<dbReference type="InterPro" id="IPR036805">
    <property type="entry name" value="Tscrpt_elong_fac_GreA/B_N_sf"/>
</dbReference>
<protein>
    <recommendedName>
        <fullName evidence="2">Transcription elongation factor GreA</fullName>
    </recommendedName>
    <alternativeName>
        <fullName evidence="6">Transcript cleavage factor GreA</fullName>
    </alternativeName>
</protein>
<dbReference type="Gene3D" id="3.10.50.30">
    <property type="entry name" value="Transcription elongation factor, GreA/GreB, C-terminal domain"/>
    <property type="match status" value="1"/>
</dbReference>
<evidence type="ECO:0000256" key="6">
    <source>
        <dbReference type="ARBA" id="ARBA00030776"/>
    </source>
</evidence>
<dbReference type="SUPFAM" id="SSF54534">
    <property type="entry name" value="FKBP-like"/>
    <property type="match status" value="1"/>
</dbReference>
<evidence type="ECO:0000259" key="7">
    <source>
        <dbReference type="Pfam" id="PF01272"/>
    </source>
</evidence>
<dbReference type="InterPro" id="IPR036953">
    <property type="entry name" value="GreA/GreB_C_sf"/>
</dbReference>
<evidence type="ECO:0000259" key="8">
    <source>
        <dbReference type="Pfam" id="PF03449"/>
    </source>
</evidence>
<gene>
    <name evidence="9" type="ORF">E6K72_00875</name>
</gene>
<keyword evidence="3" id="KW-0805">Transcription regulation</keyword>
<dbReference type="Gene3D" id="1.10.287.180">
    <property type="entry name" value="Transcription elongation factor, GreA/GreB, N-terminal domain"/>
    <property type="match status" value="1"/>
</dbReference>
<feature type="domain" description="Transcription elongation factor GreA/GreB C-terminal" evidence="7">
    <location>
        <begin position="849"/>
        <end position="917"/>
    </location>
</feature>
<dbReference type="SUPFAM" id="SSF46557">
    <property type="entry name" value="GreA transcript cleavage protein, N-terminal domain"/>
    <property type="match status" value="1"/>
</dbReference>
<evidence type="ECO:0000256" key="3">
    <source>
        <dbReference type="ARBA" id="ARBA00023015"/>
    </source>
</evidence>
<dbReference type="FunFam" id="1.10.287.180:FF:000001">
    <property type="entry name" value="Transcription elongation factor GreA"/>
    <property type="match status" value="1"/>
</dbReference>
<evidence type="ECO:0000313" key="9">
    <source>
        <dbReference type="EMBL" id="TMQ60154.1"/>
    </source>
</evidence>
<dbReference type="Proteomes" id="UP000317716">
    <property type="component" value="Unassembled WGS sequence"/>
</dbReference>
<dbReference type="Pfam" id="PF01272">
    <property type="entry name" value="GreA_GreB"/>
    <property type="match status" value="1"/>
</dbReference>
<evidence type="ECO:0000313" key="10">
    <source>
        <dbReference type="Proteomes" id="UP000317716"/>
    </source>
</evidence>
<dbReference type="InterPro" id="IPR001437">
    <property type="entry name" value="Tscrpt_elong_fac_GreA/B_C"/>
</dbReference>
<dbReference type="PANTHER" id="PTHR30437:SF4">
    <property type="entry name" value="TRANSCRIPTION ELONGATION FACTOR GREA"/>
    <property type="match status" value="1"/>
</dbReference>
<evidence type="ECO:0000256" key="1">
    <source>
        <dbReference type="ARBA" id="ARBA00008213"/>
    </source>
</evidence>
<evidence type="ECO:0000256" key="5">
    <source>
        <dbReference type="ARBA" id="ARBA00023163"/>
    </source>
</evidence>
<accession>A0A538T9E4</accession>
<keyword evidence="5" id="KW-0804">Transcription</keyword>
<dbReference type="PROSITE" id="PS00829">
    <property type="entry name" value="GREAB_1"/>
    <property type="match status" value="1"/>
</dbReference>
<dbReference type="AlphaFoldDB" id="A0A538T9E4"/>
<reference evidence="9 10" key="1">
    <citation type="journal article" date="2019" name="Nat. Microbiol.">
        <title>Mediterranean grassland soil C-N compound turnover is dependent on rainfall and depth, and is mediated by genomically divergent microorganisms.</title>
        <authorList>
            <person name="Diamond S."/>
            <person name="Andeer P.F."/>
            <person name="Li Z."/>
            <person name="Crits-Christoph A."/>
            <person name="Burstein D."/>
            <person name="Anantharaman K."/>
            <person name="Lane K.R."/>
            <person name="Thomas B.C."/>
            <person name="Pan C."/>
            <person name="Northen T.R."/>
            <person name="Banfield J.F."/>
        </authorList>
    </citation>
    <scope>NUCLEOTIDE SEQUENCE [LARGE SCALE GENOMIC DNA]</scope>
    <source>
        <strain evidence="9">WS_2</strain>
    </source>
</reference>
<sequence>MSHPDGIPAGLPGEPRWAIMGDHFSDWTTSTRMAIRDTLPPILRGDEAAQLSADAFARLDAVAQEAARDRQLPQLRDECAARMRQGGASHGVAYLLSQACRLNGEMERAHQTLLALGDKLASTGQWEALAVVAERALEVEESGAAAHLLVAAHEALKLDPQRIEALQRAWAIIPDDLDVGLTLAIRLGEAGRGSERRAMLAELLERFAQERRYAGLEEAALEFVEHEEHDGLVRLVHTLPLLVEQGAGADLSQLLGIAFPALAQAGHAGDVLDAVRKMVTRTLEKLGPVAAERFRPMLVESLRQGPGRLLPEPTPVFEISGVADPAQPLLQALERFDAIAALPPGRAVHHSSFGAGRVTANDAETVWIDFARSKDHRMPIVAARRSLTALPDDDLRLLAATDPEGLARLRSQAPADVVLRALYALGGAADATKLKVFLVGSQLVPAKDWNVFWRKARAAADKDPRIDSSRAFEQSYRVAPEGVAVQADAGPLPALEPRKPVKQNLGTLRKFLSQHPHADSALARRFGKYIKRAVLDEDGDRVDRARAGLFFARWFPERAAEWTAVLKTLWDQGLALSDLPGEDEQLALLRASHDADAILSALDSRFAAVRVEAERMLEHQDARGRAELRRTLLAHATRYPGAALRLIDEELARPPEGPEPWRLFCAALALIEERPKPSTADKVLRWLEVGGAFDAVLRGRPCPEEIRLTVRILLRQWRSSDRYMFPALEAAERFGLAEEAELVRRVRAQRTERMFDGVGQLSEDVDLPVMTRATFERLRKELERLERELRTTIPAAIQKARELGDLKENAEYHSAKLKQANVSKLVASLQLRLARARFVDDIAFKDGIAGVGTEVVLEGDDEVVTYWILGEEEHHHGAHVVSFQAPVGRALVGRSIGDDVEIGEGAQRKRYRVVSVERRLPPLDAEPEPATGS</sequence>
<name>A0A538T9E4_UNCEI</name>
<dbReference type="GO" id="GO:0006354">
    <property type="term" value="P:DNA-templated transcription elongation"/>
    <property type="evidence" value="ECO:0007669"/>
    <property type="project" value="TreeGrafter"/>
</dbReference>
<dbReference type="GO" id="GO:0003677">
    <property type="term" value="F:DNA binding"/>
    <property type="evidence" value="ECO:0007669"/>
    <property type="project" value="UniProtKB-KW"/>
</dbReference>
<comment type="caution">
    <text evidence="9">The sequence shown here is derived from an EMBL/GenBank/DDBJ whole genome shotgun (WGS) entry which is preliminary data.</text>
</comment>
<keyword evidence="4" id="KW-0238">DNA-binding</keyword>
<organism evidence="9 10">
    <name type="scientific">Eiseniibacteriota bacterium</name>
    <dbReference type="NCBI Taxonomy" id="2212470"/>
    <lineage>
        <taxon>Bacteria</taxon>
        <taxon>Candidatus Eiseniibacteriota</taxon>
    </lineage>
</organism>
<dbReference type="Pfam" id="PF03449">
    <property type="entry name" value="GreA_GreB_N"/>
    <property type="match status" value="1"/>
</dbReference>
<proteinExistence type="inferred from homology"/>
<feature type="domain" description="Transcription elongation factor GreA/GreB N-terminal" evidence="8">
    <location>
        <begin position="769"/>
        <end position="837"/>
    </location>
</feature>
<dbReference type="InterPro" id="IPR018151">
    <property type="entry name" value="TF_GreA/GreB_CS"/>
</dbReference>
<dbReference type="InterPro" id="IPR022691">
    <property type="entry name" value="Tscrpt_elong_fac_GreA/B_N"/>
</dbReference>
<dbReference type="EMBL" id="VBOS01000029">
    <property type="protein sequence ID" value="TMQ60154.1"/>
    <property type="molecule type" value="Genomic_DNA"/>
</dbReference>
<dbReference type="InterPro" id="IPR023459">
    <property type="entry name" value="Tscrpt_elong_fac_GreA/B_fam"/>
</dbReference>
<dbReference type="GO" id="GO:0070063">
    <property type="term" value="F:RNA polymerase binding"/>
    <property type="evidence" value="ECO:0007669"/>
    <property type="project" value="InterPro"/>
</dbReference>
<dbReference type="GO" id="GO:0032784">
    <property type="term" value="P:regulation of DNA-templated transcription elongation"/>
    <property type="evidence" value="ECO:0007669"/>
    <property type="project" value="InterPro"/>
</dbReference>
<comment type="similarity">
    <text evidence="1">Belongs to the GreA/GreB family.</text>
</comment>
<dbReference type="PANTHER" id="PTHR30437">
    <property type="entry name" value="TRANSCRIPTION ELONGATION FACTOR GREA"/>
    <property type="match status" value="1"/>
</dbReference>
<evidence type="ECO:0000256" key="2">
    <source>
        <dbReference type="ARBA" id="ARBA00013729"/>
    </source>
</evidence>
<evidence type="ECO:0000256" key="4">
    <source>
        <dbReference type="ARBA" id="ARBA00023125"/>
    </source>
</evidence>